<dbReference type="RefSeq" id="WP_235176330.1">
    <property type="nucleotide sequence ID" value="NZ_JAKFFV010000001.1"/>
</dbReference>
<reference evidence="1" key="1">
    <citation type="submission" date="2022-01" db="EMBL/GenBank/DDBJ databases">
        <title>Novel species in genus Dyadobacter.</title>
        <authorList>
            <person name="Ma C."/>
        </authorList>
    </citation>
    <scope>NUCLEOTIDE SEQUENCE</scope>
    <source>
        <strain evidence="1">CY357</strain>
    </source>
</reference>
<name>A0A9X1Q869_9BACT</name>
<evidence type="ECO:0000313" key="1">
    <source>
        <dbReference type="EMBL" id="MCF2496670.1"/>
    </source>
</evidence>
<evidence type="ECO:0000313" key="2">
    <source>
        <dbReference type="Proteomes" id="UP001139411"/>
    </source>
</evidence>
<dbReference type="AlphaFoldDB" id="A0A9X1Q869"/>
<comment type="caution">
    <text evidence="1">The sequence shown here is derived from an EMBL/GenBank/DDBJ whole genome shotgun (WGS) entry which is preliminary data.</text>
</comment>
<sequence length="51" mass="5624">MKEQVLSAICLAVPFFAGAQNSEEPTILKDSKGIIQGLDFIVGFHFCRCHI</sequence>
<proteinExistence type="predicted"/>
<dbReference type="EMBL" id="JAKFFV010000001">
    <property type="protein sequence ID" value="MCF2496670.1"/>
    <property type="molecule type" value="Genomic_DNA"/>
</dbReference>
<dbReference type="Proteomes" id="UP001139411">
    <property type="component" value="Unassembled WGS sequence"/>
</dbReference>
<protein>
    <submittedName>
        <fullName evidence="1">Uncharacterized protein</fullName>
    </submittedName>
</protein>
<organism evidence="1 2">
    <name type="scientific">Dyadobacter chenhuakuii</name>
    <dbReference type="NCBI Taxonomy" id="2909339"/>
    <lineage>
        <taxon>Bacteria</taxon>
        <taxon>Pseudomonadati</taxon>
        <taxon>Bacteroidota</taxon>
        <taxon>Cytophagia</taxon>
        <taxon>Cytophagales</taxon>
        <taxon>Spirosomataceae</taxon>
        <taxon>Dyadobacter</taxon>
    </lineage>
</organism>
<gene>
    <name evidence="1" type="ORF">L0661_00020</name>
</gene>
<accession>A0A9X1Q869</accession>